<dbReference type="Gene3D" id="3.30.30.30">
    <property type="match status" value="1"/>
</dbReference>
<comment type="caution">
    <text evidence="5">The sequence shown here is derived from an EMBL/GenBank/DDBJ whole genome shotgun (WGS) entry which is preliminary data.</text>
</comment>
<keyword evidence="6" id="KW-1185">Reference proteome</keyword>
<evidence type="ECO:0000256" key="1">
    <source>
        <dbReference type="ARBA" id="ARBA00022741"/>
    </source>
</evidence>
<dbReference type="SUPFAM" id="SSF53067">
    <property type="entry name" value="Actin-like ATPase domain"/>
    <property type="match status" value="2"/>
</dbReference>
<dbReference type="GO" id="GO:0005524">
    <property type="term" value="F:ATP binding"/>
    <property type="evidence" value="ECO:0007669"/>
    <property type="project" value="UniProtKB-KW"/>
</dbReference>
<feature type="domain" description="CCHC-type" evidence="4">
    <location>
        <begin position="935"/>
        <end position="948"/>
    </location>
</feature>
<dbReference type="Pfam" id="PF00012">
    <property type="entry name" value="HSP70"/>
    <property type="match status" value="1"/>
</dbReference>
<evidence type="ECO:0000256" key="3">
    <source>
        <dbReference type="PROSITE-ProRule" id="PRU00047"/>
    </source>
</evidence>
<dbReference type="GO" id="GO:0005634">
    <property type="term" value="C:nucleus"/>
    <property type="evidence" value="ECO:0007669"/>
    <property type="project" value="TreeGrafter"/>
</dbReference>
<sequence>MSIVGFDLGSFQSVVAVVKSGGVHIVTNEYLNTAIPSLVAFGFNQRYIGEQAKTWEIVNFENTVGNFKRLVGRSFADPEIQEYEKEFMTAELMDVDNQVGVKVTHLGQTAEFSSVQILVMYLSMLKEMAAAEIQAPVSECVIAVPGWFTDVQRRAVMDAVKIVKLNCFRLINDTTAAALDYGITKLDLRKDGQKNIALIDFGHSSFSVAVISFTKNKLTVLGTAHDSRLGGRNFDQLLMEILAAEIKSTYNIDVYSSKRTIAHLRVLAERCKRDLSAAPRASVNISSIIGQKYEVVLEIDRCSFEKKVVHLLSRIKASITKALECSKLKIENVDSVEIVGGCAGIPVVKRTISEYFNKELSALLNQNDTVARGAALQCAIISPSVVAPDFRVDDVCNFTVKVQWDPTPEEEETEITAFKANEPFPSTKTLTFYRRRSFAIKVIYDNDDGFAAMINPCICRVDVKDVCDVNGGPAEIKVKIRLTIHGMIAVRSACTVQRKLAEEEIITIGGKRELKLIEKLKAEDLPLTVTSSAISNDLKTKYIKQEEEMMHKDKLAMAKDTARNWLQEYGSNMRDSILLSYAAYMDPAVKEKLVGGIQALAEWAYEGSSDAAKFEDIVNVPCYEYRKRPAIYIPDQHTQAEAQPVTSVRHEKFSKSTSTHEDSESFQADASIVNTKSGFRHNSSRSGYCTSDADPTNAWNNRKFGGSVRTRYSLMFVTDDPVPSRGVKLLKTRTWRVGRSPGSVFFDITSSAGLAKEALKAISKQYPKIVGCTTHQDGQKLFAEISFGEEDTESRKKACSFGFEYKNTRILAVEAFQHEPQIVRLNLLHLPFVTTDKLRSELRDSLSSYGRILDMGIWRDADLDLFMGEGYAVLDRYQLPGESPFNDLTHQISCVLCTGVFYATWNNMPIHCMLCHVQGHIVKNCPRRRNNRIFCFNCGENGHTANKCLNSGRLPDADNTQLIDINGVVKKLDSVYLSQLSANMPFESIL</sequence>
<dbReference type="FunFam" id="3.90.640.10:FF:000003">
    <property type="entry name" value="Molecular chaperone DnaK"/>
    <property type="match status" value="1"/>
</dbReference>
<dbReference type="InterPro" id="IPR043129">
    <property type="entry name" value="ATPase_NBD"/>
</dbReference>
<dbReference type="PRINTS" id="PR00301">
    <property type="entry name" value="HEATSHOCK70"/>
</dbReference>
<dbReference type="OrthoDB" id="2264205at2759"/>
<dbReference type="SUPFAM" id="SSF100920">
    <property type="entry name" value="Heat shock protein 70kD (HSP70), peptide-binding domain"/>
    <property type="match status" value="1"/>
</dbReference>
<dbReference type="PANTHER" id="PTHR45639:SF4">
    <property type="entry name" value="HSC70CB, ISOFORM G"/>
    <property type="match status" value="1"/>
</dbReference>
<dbReference type="InterPro" id="IPR001878">
    <property type="entry name" value="Znf_CCHC"/>
</dbReference>
<protein>
    <submittedName>
        <fullName evidence="5">Adenyl-nucleotide exchange factor sse1</fullName>
    </submittedName>
</protein>
<dbReference type="AlphaFoldDB" id="A0A8H7ER16"/>
<dbReference type="FunFam" id="3.30.420.40:FF:000171">
    <property type="entry name" value="Heat shock 70 kDa protein 4"/>
    <property type="match status" value="2"/>
</dbReference>
<dbReference type="Proteomes" id="UP000605846">
    <property type="component" value="Unassembled WGS sequence"/>
</dbReference>
<name>A0A8H7ER16_9FUNG</name>
<evidence type="ECO:0000313" key="6">
    <source>
        <dbReference type="Proteomes" id="UP000605846"/>
    </source>
</evidence>
<gene>
    <name evidence="5" type="primary">SSE1_2</name>
    <name evidence="5" type="ORF">EC973_006491</name>
</gene>
<dbReference type="PROSITE" id="PS50158">
    <property type="entry name" value="ZF_CCHC"/>
    <property type="match status" value="1"/>
</dbReference>
<accession>A0A8H7ER16</accession>
<reference evidence="5" key="1">
    <citation type="submission" date="2020-01" db="EMBL/GenBank/DDBJ databases">
        <title>Genome Sequencing of Three Apophysomyces-Like Fungal Strains Confirms a Novel Fungal Genus in the Mucoromycota with divergent Burkholderia-like Endosymbiotic Bacteria.</title>
        <authorList>
            <person name="Stajich J.E."/>
            <person name="Macias A.M."/>
            <person name="Carter-House D."/>
            <person name="Lovett B."/>
            <person name="Kasson L.R."/>
            <person name="Berry K."/>
            <person name="Grigoriev I."/>
            <person name="Chang Y."/>
            <person name="Spatafora J."/>
            <person name="Kasson M.T."/>
        </authorList>
    </citation>
    <scope>NUCLEOTIDE SEQUENCE</scope>
    <source>
        <strain evidence="5">NRRL A-21654</strain>
    </source>
</reference>
<dbReference type="Gene3D" id="3.30.420.40">
    <property type="match status" value="2"/>
</dbReference>
<dbReference type="SUPFAM" id="SSF57756">
    <property type="entry name" value="Retrovirus zinc finger-like domains"/>
    <property type="match status" value="1"/>
</dbReference>
<evidence type="ECO:0000256" key="2">
    <source>
        <dbReference type="ARBA" id="ARBA00022840"/>
    </source>
</evidence>
<dbReference type="PANTHER" id="PTHR45639">
    <property type="entry name" value="HSC70CB, ISOFORM G-RELATED"/>
    <property type="match status" value="1"/>
</dbReference>
<keyword evidence="2" id="KW-0067">ATP-binding</keyword>
<dbReference type="InterPro" id="IPR036875">
    <property type="entry name" value="Znf_CCHC_sf"/>
</dbReference>
<dbReference type="GO" id="GO:0140662">
    <property type="term" value="F:ATP-dependent protein folding chaperone"/>
    <property type="evidence" value="ECO:0007669"/>
    <property type="project" value="InterPro"/>
</dbReference>
<dbReference type="EMBL" id="JABAYA010000041">
    <property type="protein sequence ID" value="KAF7728210.1"/>
    <property type="molecule type" value="Genomic_DNA"/>
</dbReference>
<evidence type="ECO:0000313" key="5">
    <source>
        <dbReference type="EMBL" id="KAF7728210.1"/>
    </source>
</evidence>
<dbReference type="GO" id="GO:0005829">
    <property type="term" value="C:cytosol"/>
    <property type="evidence" value="ECO:0007669"/>
    <property type="project" value="TreeGrafter"/>
</dbReference>
<dbReference type="GO" id="GO:0008270">
    <property type="term" value="F:zinc ion binding"/>
    <property type="evidence" value="ECO:0007669"/>
    <property type="project" value="UniProtKB-KW"/>
</dbReference>
<dbReference type="Gene3D" id="3.90.640.10">
    <property type="entry name" value="Actin, Chain A, domain 4"/>
    <property type="match status" value="1"/>
</dbReference>
<dbReference type="InterPro" id="IPR013126">
    <property type="entry name" value="Hsp_70_fam"/>
</dbReference>
<keyword evidence="1" id="KW-0547">Nucleotide-binding</keyword>
<dbReference type="Gene3D" id="2.60.34.10">
    <property type="entry name" value="Substrate Binding Domain Of DNAk, Chain A, domain 1"/>
    <property type="match status" value="1"/>
</dbReference>
<proteinExistence type="predicted"/>
<keyword evidence="3" id="KW-0479">Metal-binding</keyword>
<keyword evidence="3" id="KW-0863">Zinc-finger</keyword>
<dbReference type="Gene3D" id="4.10.60.10">
    <property type="entry name" value="Zinc finger, CCHC-type"/>
    <property type="match status" value="1"/>
</dbReference>
<keyword evidence="3" id="KW-0862">Zinc</keyword>
<dbReference type="GO" id="GO:0003676">
    <property type="term" value="F:nucleic acid binding"/>
    <property type="evidence" value="ECO:0007669"/>
    <property type="project" value="InterPro"/>
</dbReference>
<dbReference type="FunFam" id="3.30.30.30:FF:000002">
    <property type="entry name" value="Heat shock 70 kDa protein 4"/>
    <property type="match status" value="1"/>
</dbReference>
<dbReference type="InterPro" id="IPR029048">
    <property type="entry name" value="HSP70_C_sf"/>
</dbReference>
<dbReference type="SMART" id="SM00343">
    <property type="entry name" value="ZnF_C2HC"/>
    <property type="match status" value="2"/>
</dbReference>
<dbReference type="InterPro" id="IPR029047">
    <property type="entry name" value="HSP70_peptide-bd_sf"/>
</dbReference>
<organism evidence="5 6">
    <name type="scientific">Apophysomyces ossiformis</name>
    <dbReference type="NCBI Taxonomy" id="679940"/>
    <lineage>
        <taxon>Eukaryota</taxon>
        <taxon>Fungi</taxon>
        <taxon>Fungi incertae sedis</taxon>
        <taxon>Mucoromycota</taxon>
        <taxon>Mucoromycotina</taxon>
        <taxon>Mucoromycetes</taxon>
        <taxon>Mucorales</taxon>
        <taxon>Mucorineae</taxon>
        <taxon>Mucoraceae</taxon>
        <taxon>Apophysomyces</taxon>
    </lineage>
</organism>
<evidence type="ECO:0000259" key="4">
    <source>
        <dbReference type="PROSITE" id="PS50158"/>
    </source>
</evidence>
<dbReference type="Gene3D" id="1.20.1270.10">
    <property type="match status" value="1"/>
</dbReference>